<comment type="caution">
    <text evidence="1">The sequence shown here is derived from an EMBL/GenBank/DDBJ whole genome shotgun (WGS) entry which is preliminary data.</text>
</comment>
<keyword evidence="2" id="KW-1185">Reference proteome</keyword>
<reference evidence="1" key="1">
    <citation type="journal article" date="2022" name="ISME J.">
        <title>Identification of active gaseous-alkane degraders at natural gas seeps.</title>
        <authorList>
            <person name="Farhan Ul Haque M."/>
            <person name="Hernandez M."/>
            <person name="Crombie A.T."/>
            <person name="Murrell J.C."/>
        </authorList>
    </citation>
    <scope>NUCLEOTIDE SEQUENCE</scope>
    <source>
        <strain evidence="1">PC2</strain>
    </source>
</reference>
<dbReference type="Proteomes" id="UP001139104">
    <property type="component" value="Unassembled WGS sequence"/>
</dbReference>
<evidence type="ECO:0000313" key="1">
    <source>
        <dbReference type="EMBL" id="MCI4684351.1"/>
    </source>
</evidence>
<proteinExistence type="predicted"/>
<name>A0ABS9ZAA1_9HYPH</name>
<evidence type="ECO:0000313" key="2">
    <source>
        <dbReference type="Proteomes" id="UP001139104"/>
    </source>
</evidence>
<protein>
    <submittedName>
        <fullName evidence="1">Uncharacterized protein</fullName>
    </submittedName>
</protein>
<accession>A0ABS9ZAA1</accession>
<dbReference type="RefSeq" id="WP_243068252.1">
    <property type="nucleotide sequence ID" value="NZ_JAIVFK010000031.1"/>
</dbReference>
<sequence>MCEIIDFQSRKTALLQHKARKCAEDLGRHAARAEWLKRNGAPLADLVRASLDFDQADRDCREIKQSLSGPNEEAPNNLHS</sequence>
<gene>
    <name evidence="1" type="ORF">K2U94_16545</name>
</gene>
<organism evidence="1 2">
    <name type="scientific">Candidatus Rhodoblastus alkanivorans</name>
    <dbReference type="NCBI Taxonomy" id="2954117"/>
    <lineage>
        <taxon>Bacteria</taxon>
        <taxon>Pseudomonadati</taxon>
        <taxon>Pseudomonadota</taxon>
        <taxon>Alphaproteobacteria</taxon>
        <taxon>Hyphomicrobiales</taxon>
        <taxon>Rhodoblastaceae</taxon>
        <taxon>Rhodoblastus</taxon>
    </lineage>
</organism>
<dbReference type="EMBL" id="JAIVFP010000001">
    <property type="protein sequence ID" value="MCI4684351.1"/>
    <property type="molecule type" value="Genomic_DNA"/>
</dbReference>